<dbReference type="EMBL" id="JACAQD010000006">
    <property type="protein sequence ID" value="NWC31716.1"/>
    <property type="molecule type" value="Genomic_DNA"/>
</dbReference>
<evidence type="ECO:0000313" key="1">
    <source>
        <dbReference type="EMBL" id="NWC31716.1"/>
    </source>
</evidence>
<organism evidence="1 2">
    <name type="scientific">Pseudomonas gingeri</name>
    <dbReference type="NCBI Taxonomy" id="117681"/>
    <lineage>
        <taxon>Bacteria</taxon>
        <taxon>Pseudomonadati</taxon>
        <taxon>Pseudomonadota</taxon>
        <taxon>Gammaproteobacteria</taxon>
        <taxon>Pseudomonadales</taxon>
        <taxon>Pseudomonadaceae</taxon>
        <taxon>Pseudomonas</taxon>
    </lineage>
</organism>
<accession>A0A7Y8CI94</accession>
<proteinExistence type="predicted"/>
<comment type="caution">
    <text evidence="1">The sequence shown here is derived from an EMBL/GenBank/DDBJ whole genome shotgun (WGS) entry which is preliminary data.</text>
</comment>
<protein>
    <submittedName>
        <fullName evidence="1">Uncharacterized protein</fullName>
    </submittedName>
</protein>
<gene>
    <name evidence="1" type="ORF">HX876_04915</name>
</gene>
<dbReference type="AlphaFoldDB" id="A0A7Y8CI94"/>
<evidence type="ECO:0000313" key="2">
    <source>
        <dbReference type="Proteomes" id="UP000520592"/>
    </source>
</evidence>
<dbReference type="RefSeq" id="WP_177057454.1">
    <property type="nucleotide sequence ID" value="NZ_JACAPS010000013.1"/>
</dbReference>
<reference evidence="1 2" key="1">
    <citation type="submission" date="2020-04" db="EMBL/GenBank/DDBJ databases">
        <title>Molecular characterization of pseudomonads from Agaricus bisporus reveal novel blotch 2 pathogens in Western Europe.</title>
        <authorList>
            <person name="Taparia T."/>
            <person name="Krijger M."/>
            <person name="Haynes E."/>
            <person name="Elpinstone J.G."/>
            <person name="Noble R."/>
            <person name="Van Der Wolf J."/>
        </authorList>
    </citation>
    <scope>NUCLEOTIDE SEQUENCE [LARGE SCALE GENOMIC DNA]</scope>
    <source>
        <strain evidence="1 2">IPO3737</strain>
    </source>
</reference>
<dbReference type="Proteomes" id="UP000520592">
    <property type="component" value="Unassembled WGS sequence"/>
</dbReference>
<sequence length="184" mass="20624">MAKPFVLNLIDHIEPDLPVPSRRGRKPAVSDNPIAHIIAELSFPDTRPLWFDDIVFGSCLTSAGQSGNVCNVAMDEVVGALHLRTFEVQPLLDAGMAKRKAQRVIAAARHAAHGLFTYLIRRPELLERFEKEARIEAKLAYSHVALVPYTPLKEVPRHIVELREAGDYLAYGEALREFRLQGIH</sequence>
<name>A0A7Y8CI94_9PSED</name>